<name>A0A165B723_EXIGL</name>
<dbReference type="EMBL" id="KV426536">
    <property type="protein sequence ID" value="KZV79968.1"/>
    <property type="molecule type" value="Genomic_DNA"/>
</dbReference>
<protein>
    <submittedName>
        <fullName evidence="1">Uncharacterized protein</fullName>
    </submittedName>
</protein>
<evidence type="ECO:0000313" key="1">
    <source>
        <dbReference type="EMBL" id="KZV79968.1"/>
    </source>
</evidence>
<dbReference type="STRING" id="1314781.A0A165B723"/>
<evidence type="ECO:0000313" key="2">
    <source>
        <dbReference type="Proteomes" id="UP000077266"/>
    </source>
</evidence>
<dbReference type="Proteomes" id="UP000077266">
    <property type="component" value="Unassembled WGS sequence"/>
</dbReference>
<organism evidence="1 2">
    <name type="scientific">Exidia glandulosa HHB12029</name>
    <dbReference type="NCBI Taxonomy" id="1314781"/>
    <lineage>
        <taxon>Eukaryota</taxon>
        <taxon>Fungi</taxon>
        <taxon>Dikarya</taxon>
        <taxon>Basidiomycota</taxon>
        <taxon>Agaricomycotina</taxon>
        <taxon>Agaricomycetes</taxon>
        <taxon>Auriculariales</taxon>
        <taxon>Exidiaceae</taxon>
        <taxon>Exidia</taxon>
    </lineage>
</organism>
<dbReference type="InterPro" id="IPR041078">
    <property type="entry name" value="Plavaka"/>
</dbReference>
<dbReference type="OrthoDB" id="3232986at2759"/>
<proteinExistence type="predicted"/>
<reference evidence="1 2" key="1">
    <citation type="journal article" date="2016" name="Mol. Biol. Evol.">
        <title>Comparative Genomics of Early-Diverging Mushroom-Forming Fungi Provides Insights into the Origins of Lignocellulose Decay Capabilities.</title>
        <authorList>
            <person name="Nagy L.G."/>
            <person name="Riley R."/>
            <person name="Tritt A."/>
            <person name="Adam C."/>
            <person name="Daum C."/>
            <person name="Floudas D."/>
            <person name="Sun H."/>
            <person name="Yadav J.S."/>
            <person name="Pangilinan J."/>
            <person name="Larsson K.H."/>
            <person name="Matsuura K."/>
            <person name="Barry K."/>
            <person name="Labutti K."/>
            <person name="Kuo R."/>
            <person name="Ohm R.A."/>
            <person name="Bhattacharya S.S."/>
            <person name="Shirouzu T."/>
            <person name="Yoshinaga Y."/>
            <person name="Martin F.M."/>
            <person name="Grigoriev I.V."/>
            <person name="Hibbett D.S."/>
        </authorList>
    </citation>
    <scope>NUCLEOTIDE SEQUENCE [LARGE SCALE GENOMIC DNA]</scope>
    <source>
        <strain evidence="1 2">HHB12029</strain>
    </source>
</reference>
<dbReference type="InParanoid" id="A0A165B723"/>
<accession>A0A165B723</accession>
<feature type="non-terminal residue" evidence="1">
    <location>
        <position position="375"/>
    </location>
</feature>
<gene>
    <name evidence="1" type="ORF">EXIGLDRAFT_630989</name>
</gene>
<sequence>MPPQFPFAGSAEWSLAKYLMTSGLSKRKIDEYLKTEWTLQNPPSFKTADELYTRIQSLPGGPTWKAVEITLPEAPTEPQILYYRDPVECLQFLASNPALRGHMTYEAYETFADASMKEQVYSEIMTGRICAELQRLLPSGVTLHPAIFGSDCTHTTNFSGDGKMHPVYISSGLIDAEIRNQPLRRAYMLVAYVPVCKFAKTEFPTAQQRTSMPGRLQARLFHKCLSIVVAPLKVAGRNPISATDCYGQKRREMIIPVLYIADKEEQNLIVCLNKNWCPQCQAEYDDLGEATCSHTRTGQSILNSIHSIRAAHPHADTWEFIQRSIDAGLSGVEHPFWEDMPHLDICRIMSNDVLHGLHKAFKDHTFTWVTNMIGK</sequence>
<dbReference type="Pfam" id="PF18759">
    <property type="entry name" value="Plavaka"/>
    <property type="match status" value="1"/>
</dbReference>
<dbReference type="AlphaFoldDB" id="A0A165B723"/>
<keyword evidence="2" id="KW-1185">Reference proteome</keyword>